<comment type="caution">
    <text evidence="2">The sequence shown here is derived from an EMBL/GenBank/DDBJ whole genome shotgun (WGS) entry which is preliminary data.</text>
</comment>
<name>A0ABW8YNZ5_9SPHN</name>
<evidence type="ECO:0000313" key="2">
    <source>
        <dbReference type="EMBL" id="MFL9841630.1"/>
    </source>
</evidence>
<gene>
    <name evidence="2" type="ORF">ABS767_11705</name>
</gene>
<keyword evidence="1" id="KW-0812">Transmembrane</keyword>
<dbReference type="RefSeq" id="WP_408078523.1">
    <property type="nucleotide sequence ID" value="NZ_JBELQC010000001.1"/>
</dbReference>
<organism evidence="2 3">
    <name type="scientific">Sphingomonas plantiphila</name>
    <dbReference type="NCBI Taxonomy" id="3163295"/>
    <lineage>
        <taxon>Bacteria</taxon>
        <taxon>Pseudomonadati</taxon>
        <taxon>Pseudomonadota</taxon>
        <taxon>Alphaproteobacteria</taxon>
        <taxon>Sphingomonadales</taxon>
        <taxon>Sphingomonadaceae</taxon>
        <taxon>Sphingomonas</taxon>
    </lineage>
</organism>
<evidence type="ECO:0000256" key="1">
    <source>
        <dbReference type="SAM" id="Phobius"/>
    </source>
</evidence>
<proteinExistence type="predicted"/>
<sequence>MTASRRIPRRGAAAVLAMPAMLVLASLAGLILGLTGDGWPDIAASLLLALPILFFLRSWLRRS</sequence>
<accession>A0ABW8YNZ5</accession>
<feature type="transmembrane region" description="Helical" evidence="1">
    <location>
        <begin position="42"/>
        <end position="60"/>
    </location>
</feature>
<protein>
    <submittedName>
        <fullName evidence="2">Uncharacterized protein</fullName>
    </submittedName>
</protein>
<keyword evidence="1" id="KW-1133">Transmembrane helix</keyword>
<evidence type="ECO:0000313" key="3">
    <source>
        <dbReference type="Proteomes" id="UP001629244"/>
    </source>
</evidence>
<feature type="transmembrane region" description="Helical" evidence="1">
    <location>
        <begin position="12"/>
        <end position="36"/>
    </location>
</feature>
<dbReference type="EMBL" id="JBELQC010000001">
    <property type="protein sequence ID" value="MFL9841630.1"/>
    <property type="molecule type" value="Genomic_DNA"/>
</dbReference>
<keyword evidence="1" id="KW-0472">Membrane</keyword>
<dbReference type="Proteomes" id="UP001629244">
    <property type="component" value="Unassembled WGS sequence"/>
</dbReference>
<reference evidence="2 3" key="1">
    <citation type="submission" date="2024-06" db="EMBL/GenBank/DDBJ databases">
        <authorList>
            <person name="Kaempfer P."/>
            <person name="Viver T."/>
        </authorList>
    </citation>
    <scope>NUCLEOTIDE SEQUENCE [LARGE SCALE GENOMIC DNA]</scope>
    <source>
        <strain evidence="2 3">ST-64</strain>
    </source>
</reference>
<keyword evidence="3" id="KW-1185">Reference proteome</keyword>